<dbReference type="Proteomes" id="UP001500002">
    <property type="component" value="Unassembled WGS sequence"/>
</dbReference>
<keyword evidence="3" id="KW-1185">Reference proteome</keyword>
<protein>
    <recommendedName>
        <fullName evidence="4">AbiEi antitoxin C-terminal domain-containing protein</fullName>
    </recommendedName>
</protein>
<feature type="region of interest" description="Disordered" evidence="1">
    <location>
        <begin position="366"/>
        <end position="407"/>
    </location>
</feature>
<reference evidence="2 3" key="1">
    <citation type="journal article" date="2019" name="Int. J. Syst. Evol. Microbiol.">
        <title>The Global Catalogue of Microorganisms (GCM) 10K type strain sequencing project: providing services to taxonomists for standard genome sequencing and annotation.</title>
        <authorList>
            <consortium name="The Broad Institute Genomics Platform"/>
            <consortium name="The Broad Institute Genome Sequencing Center for Infectious Disease"/>
            <person name="Wu L."/>
            <person name="Ma J."/>
        </authorList>
    </citation>
    <scope>NUCLEOTIDE SEQUENCE [LARGE SCALE GENOMIC DNA]</scope>
    <source>
        <strain evidence="2 3">JCM 14322</strain>
    </source>
</reference>
<accession>A0ABN2M5Z4</accession>
<evidence type="ECO:0008006" key="4">
    <source>
        <dbReference type="Google" id="ProtNLM"/>
    </source>
</evidence>
<comment type="caution">
    <text evidence="2">The sequence shown here is derived from an EMBL/GenBank/DDBJ whole genome shotgun (WGS) entry which is preliminary data.</text>
</comment>
<name>A0ABN2M5Z4_9MICO</name>
<evidence type="ECO:0000313" key="3">
    <source>
        <dbReference type="Proteomes" id="UP001500002"/>
    </source>
</evidence>
<evidence type="ECO:0000256" key="1">
    <source>
        <dbReference type="SAM" id="MobiDB-lite"/>
    </source>
</evidence>
<sequence length="407" mass="44069">MTDLPILENGLILTADVRAAGLENVLSAAAGRGEFERIRRGVWAQTVPGSWRTEPERGELKYRRAVLAASLTLKRPVFTSFAGLALRRLPIFGRWPSDIYVLSRDAQGRKRAGLISVSGSYVPDVETVDGIATTSIEFTLIQVCRHGTLAAALTAVDAALHRPRFGDTQPKTTIERLRAEHERLLPYRGSRRTDAVLARATALADTPLETVSRLVIEELGFEAPELQHELWLPELGKRAFLDFWWPSVGAAAEADGKGKYRGGVPEAGGGAAQPMSRAESGGSRAVVMATGGTTVAGAAEIGPKTRAARAATEAMRAAAVAAKAAADAVISEKERENAIRRQVRAFDRWGWGETMQKTPVERRLTAMKVPRPKRRRLLVGSPDAPAALPSARRRSHGSKVRRPEQGS</sequence>
<proteinExistence type="predicted"/>
<evidence type="ECO:0000313" key="2">
    <source>
        <dbReference type="EMBL" id="GAA1809204.1"/>
    </source>
</evidence>
<organism evidence="2 3">
    <name type="scientific">Agromyces neolithicus</name>
    <dbReference type="NCBI Taxonomy" id="269420"/>
    <lineage>
        <taxon>Bacteria</taxon>
        <taxon>Bacillati</taxon>
        <taxon>Actinomycetota</taxon>
        <taxon>Actinomycetes</taxon>
        <taxon>Micrococcales</taxon>
        <taxon>Microbacteriaceae</taxon>
        <taxon>Agromyces</taxon>
    </lineage>
</organism>
<dbReference type="EMBL" id="BAAANJ010000005">
    <property type="protein sequence ID" value="GAA1809204.1"/>
    <property type="molecule type" value="Genomic_DNA"/>
</dbReference>
<feature type="compositionally biased region" description="Basic residues" evidence="1">
    <location>
        <begin position="391"/>
        <end position="400"/>
    </location>
</feature>
<dbReference type="RefSeq" id="WP_344295413.1">
    <property type="nucleotide sequence ID" value="NZ_BAAANJ010000005.1"/>
</dbReference>
<gene>
    <name evidence="2" type="ORF">GCM10009749_17090</name>
</gene>
<feature type="compositionally biased region" description="Low complexity" evidence="1">
    <location>
        <begin position="381"/>
        <end position="390"/>
    </location>
</feature>